<evidence type="ECO:0000256" key="3">
    <source>
        <dbReference type="ARBA" id="ARBA00023002"/>
    </source>
</evidence>
<dbReference type="InterPro" id="IPR050172">
    <property type="entry name" value="SsuD_RutA_monooxygenase"/>
</dbReference>
<dbReference type="KEGG" id="sroi:IAG44_42250"/>
<dbReference type="Proteomes" id="UP000516052">
    <property type="component" value="Chromosome"/>
</dbReference>
<dbReference type="InterPro" id="IPR036661">
    <property type="entry name" value="Luciferase-like_sf"/>
</dbReference>
<dbReference type="EC" id="1.-.-.-" evidence="7"/>
<dbReference type="Gene3D" id="3.20.20.30">
    <property type="entry name" value="Luciferase-like domain"/>
    <property type="match status" value="1"/>
</dbReference>
<dbReference type="SUPFAM" id="SSF51679">
    <property type="entry name" value="Bacterial luciferase-like"/>
    <property type="match status" value="1"/>
</dbReference>
<dbReference type="GO" id="GO:0008726">
    <property type="term" value="F:alkanesulfonate monooxygenase activity"/>
    <property type="evidence" value="ECO:0007669"/>
    <property type="project" value="TreeGrafter"/>
</dbReference>
<dbReference type="InterPro" id="IPR011251">
    <property type="entry name" value="Luciferase-like_dom"/>
</dbReference>
<dbReference type="InterPro" id="IPR019921">
    <property type="entry name" value="Lucif-like_OxRdtase_Rv2161c"/>
</dbReference>
<evidence type="ECO:0000313" key="7">
    <source>
        <dbReference type="EMBL" id="QNP75379.1"/>
    </source>
</evidence>
<dbReference type="PANTHER" id="PTHR42847">
    <property type="entry name" value="ALKANESULFONATE MONOOXYGENASE"/>
    <property type="match status" value="1"/>
</dbReference>
<evidence type="ECO:0000313" key="8">
    <source>
        <dbReference type="Proteomes" id="UP000516052"/>
    </source>
</evidence>
<name>A0A7H0IRG3_9ACTN</name>
<reference evidence="7 8" key="1">
    <citation type="submission" date="2020-08" db="EMBL/GenBank/DDBJ databases">
        <title>A novel species.</title>
        <authorList>
            <person name="Gao J."/>
        </authorList>
    </citation>
    <scope>NUCLEOTIDE SEQUENCE [LARGE SCALE GENOMIC DNA]</scope>
    <source>
        <strain evidence="7 8">CRXT-G-22</strain>
    </source>
</reference>
<dbReference type="GO" id="GO:0046306">
    <property type="term" value="P:alkanesulfonate catabolic process"/>
    <property type="evidence" value="ECO:0007669"/>
    <property type="project" value="TreeGrafter"/>
</dbReference>
<sequence>MRLGFSLPQFGSMEQQLDQVAHYAREAEKLGAASLWVGDRVLAAVQPAVGYGGSGDTIPWQMNAALDPFVALSVAAAVTERALLGTNTLIVPWYPPLLLARSLTGIDVVSRGRLVAGFGTGWSPDEYEGVGVPWKERGARLDECLDVLESVWTSDPVARHDGPHTSFPEARIGPKPAQRPRPPVYLSAFAPASRRRAARRADGILPVAVVTPGGAYDPAEVVAAPLDQVRRLAETEGRDPSAVRAILRVNPAQGATPQEIADVILRTRDATDVEHAFVDLLYLVDQSTEQALDLTGRILDLAR</sequence>
<evidence type="ECO:0000256" key="2">
    <source>
        <dbReference type="ARBA" id="ARBA00022643"/>
    </source>
</evidence>
<proteinExistence type="predicted"/>
<dbReference type="EMBL" id="CP060828">
    <property type="protein sequence ID" value="QNP75379.1"/>
    <property type="molecule type" value="Genomic_DNA"/>
</dbReference>
<gene>
    <name evidence="7" type="ORF">IAG44_42250</name>
</gene>
<dbReference type="AlphaFoldDB" id="A0A7H0IRG3"/>
<keyword evidence="2" id="KW-0288">FMN</keyword>
<keyword evidence="4" id="KW-0503">Monooxygenase</keyword>
<dbReference type="Pfam" id="PF00296">
    <property type="entry name" value="Bac_luciferase"/>
    <property type="match status" value="1"/>
</dbReference>
<keyword evidence="3 7" id="KW-0560">Oxidoreductase</keyword>
<protein>
    <submittedName>
        <fullName evidence="7">TIGR03619 family F420-dependent LLM class oxidoreductase</fullName>
        <ecNumber evidence="7">1.-.-.-</ecNumber>
    </submittedName>
</protein>
<evidence type="ECO:0000259" key="6">
    <source>
        <dbReference type="Pfam" id="PF00296"/>
    </source>
</evidence>
<accession>A0A7H0IRG3</accession>
<dbReference type="PANTHER" id="PTHR42847:SF4">
    <property type="entry name" value="ALKANESULFONATE MONOOXYGENASE-RELATED"/>
    <property type="match status" value="1"/>
</dbReference>
<evidence type="ECO:0000256" key="1">
    <source>
        <dbReference type="ARBA" id="ARBA00022630"/>
    </source>
</evidence>
<keyword evidence="8" id="KW-1185">Reference proteome</keyword>
<keyword evidence="1" id="KW-0285">Flavoprotein</keyword>
<evidence type="ECO:0000256" key="4">
    <source>
        <dbReference type="ARBA" id="ARBA00023033"/>
    </source>
</evidence>
<feature type="domain" description="Luciferase-like" evidence="6">
    <location>
        <begin position="10"/>
        <end position="272"/>
    </location>
</feature>
<organism evidence="7 8">
    <name type="scientific">Streptomyces roseirectus</name>
    <dbReference type="NCBI Taxonomy" id="2768066"/>
    <lineage>
        <taxon>Bacteria</taxon>
        <taxon>Bacillati</taxon>
        <taxon>Actinomycetota</taxon>
        <taxon>Actinomycetes</taxon>
        <taxon>Kitasatosporales</taxon>
        <taxon>Streptomycetaceae</taxon>
        <taxon>Streptomyces</taxon>
    </lineage>
</organism>
<dbReference type="NCBIfam" id="TIGR03619">
    <property type="entry name" value="F420_Rv2161c"/>
    <property type="match status" value="1"/>
</dbReference>
<evidence type="ECO:0000256" key="5">
    <source>
        <dbReference type="SAM" id="MobiDB-lite"/>
    </source>
</evidence>
<feature type="region of interest" description="Disordered" evidence="5">
    <location>
        <begin position="159"/>
        <end position="179"/>
    </location>
</feature>